<feature type="compositionally biased region" description="Polar residues" evidence="1">
    <location>
        <begin position="1"/>
        <end position="17"/>
    </location>
</feature>
<feature type="compositionally biased region" description="Pro residues" evidence="1">
    <location>
        <begin position="199"/>
        <end position="210"/>
    </location>
</feature>
<feature type="region of interest" description="Disordered" evidence="1">
    <location>
        <begin position="146"/>
        <end position="210"/>
    </location>
</feature>
<sequence>MTPSKALSQSVGPSSTKPAPDRRSSDPPLEPHDLLHIPDKKTIVRKAHLHAPSPLVLPPAVTSEDLVSPMFRTPSPPPLVLVAAAPSNHASVFMTAPKLQIDTSAPAKLCSAASQPVDASIADSSTSKIIEVQAIAEEDAHADLLQADGSPTSPAPTATPPPTPATGTANISIGSSLSMAASAPAQGLDARRHSFPSTPAAPAPPEPVRP</sequence>
<feature type="compositionally biased region" description="Pro residues" evidence="1">
    <location>
        <begin position="153"/>
        <end position="164"/>
    </location>
</feature>
<dbReference type="Proteomes" id="UP000053611">
    <property type="component" value="Unassembled WGS sequence"/>
</dbReference>
<keyword evidence="3" id="KW-1185">Reference proteome</keyword>
<reference evidence="2 3" key="1">
    <citation type="submission" date="2015-03" db="EMBL/GenBank/DDBJ databases">
        <title>Genomics and transcriptomics of the oil-accumulating basidiomycete yeast T. oleaginosus allow insights into substrate utilization and the diverse evolutionary trajectories of mating systems in fungi.</title>
        <authorList>
            <consortium name="DOE Joint Genome Institute"/>
            <person name="Kourist R."/>
            <person name="Kracht O."/>
            <person name="Bracharz F."/>
            <person name="Lipzen A."/>
            <person name="Nolan M."/>
            <person name="Ohm R."/>
            <person name="Grigoriev I."/>
            <person name="Sun S."/>
            <person name="Heitman J."/>
            <person name="Bruck T."/>
            <person name="Nowrousian M."/>
        </authorList>
    </citation>
    <scope>NUCLEOTIDE SEQUENCE [LARGE SCALE GENOMIC DNA]</scope>
    <source>
        <strain evidence="2 3">IBC0246</strain>
    </source>
</reference>
<dbReference type="GeneID" id="28982722"/>
<protein>
    <submittedName>
        <fullName evidence="2">Uncharacterized protein</fullName>
    </submittedName>
</protein>
<dbReference type="RefSeq" id="XP_018281817.1">
    <property type="nucleotide sequence ID" value="XM_018422119.1"/>
</dbReference>
<dbReference type="AlphaFoldDB" id="A0A0J0XW72"/>
<evidence type="ECO:0000313" key="3">
    <source>
        <dbReference type="Proteomes" id="UP000053611"/>
    </source>
</evidence>
<organism evidence="2 3">
    <name type="scientific">Cutaneotrichosporon oleaginosum</name>
    <dbReference type="NCBI Taxonomy" id="879819"/>
    <lineage>
        <taxon>Eukaryota</taxon>
        <taxon>Fungi</taxon>
        <taxon>Dikarya</taxon>
        <taxon>Basidiomycota</taxon>
        <taxon>Agaricomycotina</taxon>
        <taxon>Tremellomycetes</taxon>
        <taxon>Trichosporonales</taxon>
        <taxon>Trichosporonaceae</taxon>
        <taxon>Cutaneotrichosporon</taxon>
    </lineage>
</organism>
<feature type="compositionally biased region" description="Polar residues" evidence="1">
    <location>
        <begin position="170"/>
        <end position="179"/>
    </location>
</feature>
<evidence type="ECO:0000256" key="1">
    <source>
        <dbReference type="SAM" id="MobiDB-lite"/>
    </source>
</evidence>
<feature type="region of interest" description="Disordered" evidence="1">
    <location>
        <begin position="1"/>
        <end position="35"/>
    </location>
</feature>
<evidence type="ECO:0000313" key="2">
    <source>
        <dbReference type="EMBL" id="KLT45326.1"/>
    </source>
</evidence>
<dbReference type="EMBL" id="KQ087182">
    <property type="protein sequence ID" value="KLT45326.1"/>
    <property type="molecule type" value="Genomic_DNA"/>
</dbReference>
<feature type="compositionally biased region" description="Basic and acidic residues" evidence="1">
    <location>
        <begin position="19"/>
        <end position="35"/>
    </location>
</feature>
<gene>
    <name evidence="2" type="ORF">CC85DRAFT_282813</name>
</gene>
<proteinExistence type="predicted"/>
<accession>A0A0J0XW72</accession>
<name>A0A0J0XW72_9TREE</name>